<keyword evidence="2 7" id="KW-0479">Metal-binding</keyword>
<accession>A0A4Q0SV71</accession>
<gene>
    <name evidence="9" type="ORF">GRAN_4059</name>
</gene>
<feature type="active site" description="Proton donor/acceptor" evidence="5">
    <location>
        <position position="276"/>
    </location>
</feature>
<protein>
    <submittedName>
        <fullName evidence="9">N-acetylglucosamine-6-phosphate deacetylase</fullName>
    </submittedName>
</protein>
<dbReference type="NCBIfam" id="TIGR00221">
    <property type="entry name" value="nagA"/>
    <property type="match status" value="1"/>
</dbReference>
<comment type="cofactor">
    <cofactor evidence="7">
        <name>a divalent metal cation</name>
        <dbReference type="ChEBI" id="CHEBI:60240"/>
    </cofactor>
    <text evidence="7">Binds 1 divalent metal cation per subunit.</text>
</comment>
<sequence length="387" mass="40358">MQTLTARRLLTHTGSIEYPVITLTADGLIAEIESDPNVRNAGETLTAPFLDVHSHGAASHDVMTASPSDFVALNTFLASRGVGQYLATTVTAPIDHTLQALSRIADEIETSHSGPLATPIGIHLEGPFISHAKRGVHPVANILAPSIELFDRFQEAARGHISLITIAPETPGFVGNPSALDLIAHATKAGVKVSIGHSNATTAEALAGIAAGAVSATHTFNAMRPIDHREPGVAAIVLDSQQLFAELICDGVHVAPEIVRLWLKAKGEDLGILITDSMSAAGMPDGDYTLAGLGVRVANGRCLLQCDLDEGRETLAGSILTMDRAVANVQAMTGASLATALRLASTNPSRMLGLDLAILPGSPANFNLFSADGTLQQTILHGQTVAR</sequence>
<feature type="binding site" evidence="6">
    <location>
        <position position="229"/>
    </location>
    <ligand>
        <name>substrate</name>
    </ligand>
</feature>
<dbReference type="Proteomes" id="UP000289437">
    <property type="component" value="Unassembled WGS sequence"/>
</dbReference>
<evidence type="ECO:0000259" key="8">
    <source>
        <dbReference type="Pfam" id="PF01979"/>
    </source>
</evidence>
<evidence type="ECO:0000256" key="4">
    <source>
        <dbReference type="PIRNR" id="PIRNR038994"/>
    </source>
</evidence>
<feature type="domain" description="Amidohydrolase-related" evidence="8">
    <location>
        <begin position="45"/>
        <end position="385"/>
    </location>
</feature>
<keyword evidence="4" id="KW-0119">Carbohydrate metabolism</keyword>
<keyword evidence="3 4" id="KW-0378">Hydrolase</keyword>
<feature type="binding site" evidence="6">
    <location>
        <begin position="315"/>
        <end position="317"/>
    </location>
    <ligand>
        <name>substrate</name>
    </ligand>
</feature>
<feature type="binding site" evidence="6">
    <location>
        <position position="136"/>
    </location>
    <ligand>
        <name>substrate</name>
    </ligand>
</feature>
<dbReference type="GO" id="GO:0046872">
    <property type="term" value="F:metal ion binding"/>
    <property type="evidence" value="ECO:0007669"/>
    <property type="project" value="UniProtKB-KW"/>
</dbReference>
<keyword evidence="10" id="KW-1185">Reference proteome</keyword>
<reference evidence="10" key="2">
    <citation type="submission" date="2019-02" db="EMBL/GenBank/DDBJ databases">
        <title>Granulicella sibirica sp. nov., a psychrotolerant acidobacterium isolated from an organic soil layer in forested tundra, West Siberia.</title>
        <authorList>
            <person name="Oshkin I.Y."/>
            <person name="Kulichevskaya I.S."/>
            <person name="Rijpstra W.I.C."/>
            <person name="Sinninghe Damste J.S."/>
            <person name="Rakitin A.L."/>
            <person name="Ravin N.V."/>
            <person name="Dedysh S.N."/>
        </authorList>
    </citation>
    <scope>NUCLEOTIDE SEQUENCE [LARGE SCALE GENOMIC DNA]</scope>
    <source>
        <strain evidence="10">AF10</strain>
    </source>
</reference>
<evidence type="ECO:0000256" key="2">
    <source>
        <dbReference type="ARBA" id="ARBA00022723"/>
    </source>
</evidence>
<dbReference type="EMBL" id="RDSM01000003">
    <property type="protein sequence ID" value="RXH54955.1"/>
    <property type="molecule type" value="Genomic_DNA"/>
</dbReference>
<feature type="binding site" evidence="7">
    <location>
        <position position="218"/>
    </location>
    <ligand>
        <name>Zn(2+)</name>
        <dbReference type="ChEBI" id="CHEBI:29105"/>
    </ligand>
</feature>
<comment type="caution">
    <text evidence="9">The sequence shown here is derived from an EMBL/GenBank/DDBJ whole genome shotgun (WGS) entry which is preliminary data.</text>
</comment>
<evidence type="ECO:0000256" key="5">
    <source>
        <dbReference type="PIRSR" id="PIRSR038994-1"/>
    </source>
</evidence>
<evidence type="ECO:0000256" key="3">
    <source>
        <dbReference type="ARBA" id="ARBA00022801"/>
    </source>
</evidence>
<dbReference type="RefSeq" id="WP_128914656.1">
    <property type="nucleotide sequence ID" value="NZ_RDSM01000003.1"/>
</dbReference>
<dbReference type="SUPFAM" id="SSF51556">
    <property type="entry name" value="Metallo-dependent hydrolases"/>
    <property type="match status" value="1"/>
</dbReference>
<feature type="binding site" evidence="7">
    <location>
        <position position="125"/>
    </location>
    <ligand>
        <name>Zn(2+)</name>
        <dbReference type="ChEBI" id="CHEBI:29105"/>
    </ligand>
</feature>
<feature type="binding site" evidence="7">
    <location>
        <position position="197"/>
    </location>
    <ligand>
        <name>Zn(2+)</name>
        <dbReference type="ChEBI" id="CHEBI:29105"/>
    </ligand>
</feature>
<evidence type="ECO:0000256" key="1">
    <source>
        <dbReference type="ARBA" id="ARBA00010716"/>
    </source>
</evidence>
<organism evidence="9 10">
    <name type="scientific">Granulicella sibirica</name>
    <dbReference type="NCBI Taxonomy" id="2479048"/>
    <lineage>
        <taxon>Bacteria</taxon>
        <taxon>Pseudomonadati</taxon>
        <taxon>Acidobacteriota</taxon>
        <taxon>Terriglobia</taxon>
        <taxon>Terriglobales</taxon>
        <taxon>Acidobacteriaceae</taxon>
        <taxon>Granulicella</taxon>
    </lineage>
</organism>
<evidence type="ECO:0000256" key="6">
    <source>
        <dbReference type="PIRSR" id="PIRSR038994-2"/>
    </source>
</evidence>
<proteinExistence type="inferred from homology"/>
<dbReference type="InterPro" id="IPR003764">
    <property type="entry name" value="GlcNAc_6-P_deAcase"/>
</dbReference>
<feature type="binding site" evidence="6">
    <location>
        <position position="253"/>
    </location>
    <ligand>
        <name>substrate</name>
    </ligand>
</feature>
<dbReference type="PIRSF" id="PIRSF038994">
    <property type="entry name" value="NagA"/>
    <property type="match status" value="1"/>
</dbReference>
<name>A0A4Q0SV71_9BACT</name>
<dbReference type="Pfam" id="PF01979">
    <property type="entry name" value="Amidohydro_1"/>
    <property type="match status" value="1"/>
</dbReference>
<dbReference type="PANTHER" id="PTHR11113:SF14">
    <property type="entry name" value="N-ACETYLGLUCOSAMINE-6-PHOSPHATE DEACETYLASE"/>
    <property type="match status" value="1"/>
</dbReference>
<dbReference type="OrthoDB" id="9776488at2"/>
<dbReference type="GO" id="GO:0008448">
    <property type="term" value="F:N-acetylglucosamine-6-phosphate deacetylase activity"/>
    <property type="evidence" value="ECO:0007669"/>
    <property type="project" value="InterPro"/>
</dbReference>
<dbReference type="CDD" id="cd00854">
    <property type="entry name" value="NagA"/>
    <property type="match status" value="1"/>
</dbReference>
<dbReference type="PANTHER" id="PTHR11113">
    <property type="entry name" value="N-ACETYLGLUCOSAMINE-6-PHOSPHATE DEACETYLASE"/>
    <property type="match status" value="1"/>
</dbReference>
<dbReference type="Gene3D" id="3.20.20.140">
    <property type="entry name" value="Metal-dependent hydrolases"/>
    <property type="match status" value="1"/>
</dbReference>
<evidence type="ECO:0000256" key="7">
    <source>
        <dbReference type="PIRSR" id="PIRSR038994-3"/>
    </source>
</evidence>
<dbReference type="InterPro" id="IPR006680">
    <property type="entry name" value="Amidohydro-rel"/>
</dbReference>
<comment type="similarity">
    <text evidence="1 4">Belongs to the metallo-dependent hydrolases superfamily. NagA family.</text>
</comment>
<feature type="binding site" evidence="6">
    <location>
        <begin position="221"/>
        <end position="222"/>
    </location>
    <ligand>
        <name>substrate</name>
    </ligand>
</feature>
<dbReference type="GO" id="GO:0006046">
    <property type="term" value="P:N-acetylglucosamine catabolic process"/>
    <property type="evidence" value="ECO:0007669"/>
    <property type="project" value="TreeGrafter"/>
</dbReference>
<evidence type="ECO:0000313" key="10">
    <source>
        <dbReference type="Proteomes" id="UP000289437"/>
    </source>
</evidence>
<dbReference type="InterPro" id="IPR032466">
    <property type="entry name" value="Metal_Hydrolase"/>
</dbReference>
<reference evidence="9 10" key="1">
    <citation type="submission" date="2018-11" db="EMBL/GenBank/DDBJ databases">
        <authorList>
            <person name="Mardanov A.V."/>
            <person name="Ravin N.V."/>
            <person name="Dedysh S.N."/>
        </authorList>
    </citation>
    <scope>NUCLEOTIDE SEQUENCE [LARGE SCALE GENOMIC DNA]</scope>
    <source>
        <strain evidence="9 10">AF10</strain>
    </source>
</reference>
<evidence type="ECO:0000313" key="9">
    <source>
        <dbReference type="EMBL" id="RXH54955.1"/>
    </source>
</evidence>
<dbReference type="AlphaFoldDB" id="A0A4Q0SV71"/>